<comment type="caution">
    <text evidence="10">The sequence shown here is derived from an EMBL/GenBank/DDBJ whole genome shotgun (WGS) entry which is preliminary data.</text>
</comment>
<evidence type="ECO:0000256" key="2">
    <source>
        <dbReference type="ARBA" id="ARBA00022490"/>
    </source>
</evidence>
<evidence type="ECO:0000256" key="1">
    <source>
        <dbReference type="ARBA" id="ARBA00022472"/>
    </source>
</evidence>
<comment type="subunit">
    <text evidence="7">Monomer. Binds directly to the core enzyme of the DNA-dependent RNA polymerase and to nascent RNA.</text>
</comment>
<dbReference type="EMBL" id="JALIDZ010000004">
    <property type="protein sequence ID" value="MCT8972129.1"/>
    <property type="molecule type" value="Genomic_DNA"/>
</dbReference>
<dbReference type="HAMAP" id="MF_00945_B">
    <property type="entry name" value="NusA_B"/>
    <property type="match status" value="1"/>
</dbReference>
<dbReference type="FunFam" id="2.40.50.140:FF:000058">
    <property type="entry name" value="Transcription termination/antitermination protein NusA"/>
    <property type="match status" value="1"/>
</dbReference>
<keyword evidence="6 7" id="KW-0804">Transcription</keyword>
<evidence type="ECO:0000256" key="7">
    <source>
        <dbReference type="HAMAP-Rule" id="MF_00945"/>
    </source>
</evidence>
<organism evidence="10 11">
    <name type="scientific">Microbaculum marinisediminis</name>
    <dbReference type="NCBI Taxonomy" id="2931392"/>
    <lineage>
        <taxon>Bacteria</taxon>
        <taxon>Pseudomonadati</taxon>
        <taxon>Pseudomonadota</taxon>
        <taxon>Alphaproteobacteria</taxon>
        <taxon>Hyphomicrobiales</taxon>
        <taxon>Tepidamorphaceae</taxon>
        <taxon>Microbaculum</taxon>
    </lineage>
</organism>
<dbReference type="Gene3D" id="3.30.1480.10">
    <property type="entry name" value="NusA, N-terminal domain"/>
    <property type="match status" value="1"/>
</dbReference>
<dbReference type="Pfam" id="PF14520">
    <property type="entry name" value="HHH_5"/>
    <property type="match status" value="1"/>
</dbReference>
<dbReference type="Pfam" id="PF26594">
    <property type="entry name" value="KH_NusA_2nd"/>
    <property type="match status" value="1"/>
</dbReference>
<dbReference type="InterPro" id="IPR010995">
    <property type="entry name" value="DNA_repair_Rad51/TF_NusA_a-hlx"/>
</dbReference>
<dbReference type="InterPro" id="IPR036555">
    <property type="entry name" value="NusA_N_sf"/>
</dbReference>
<dbReference type="InterPro" id="IPR010213">
    <property type="entry name" value="TF_NusA"/>
</dbReference>
<evidence type="ECO:0000256" key="5">
    <source>
        <dbReference type="ARBA" id="ARBA00023015"/>
    </source>
</evidence>
<dbReference type="SUPFAM" id="SSF54814">
    <property type="entry name" value="Prokaryotic type KH domain (KH-domain type II)"/>
    <property type="match status" value="2"/>
</dbReference>
<sequence>MATAVSANRLELLQIADAVAREKVIDRQIVISAMEDAIQKAARSRYGSETNIKAEINPKTGEIRLTRLREVVETLENPSAEISVEDARERNPAAQVGDFMSEPLPPLDFGRIAAQSAKQVIVQKVREAERERQYDEYKDRIGDVVNGVVKRVEYGNVIVDLGRAEAIIRRDELIPRETYRPGDRVRAYVYDVRSEQRGPQIFLSRTHPQFMAKLFGQEVPEIYDGIIEIKSVARDPGSRAKIAVISNDSSIDPVGACVGMRGSRVQAVVNELQGEKIDIIPWSPDAASFIVNALQPAEVVKVVLDEDAERIEVVVPDDQLSLAIGRRGQNVRLASQLTGWDIDILTEQEESERRQKEFAERTEMFMDALDVDEVVAQLLVSEGFSSVDEVAYVPIDEVAGIEGFDEETAEEIQLRAKEYLQRLEEELTAKRRELGVEDALAEVPGVSTAMLVSLGENDVKTVDDLAGCATDDLTGWFERVDGESKRFAGFLDGFDLSREEAEAMIMAARLKAGWVSEADLAAMQEEPAEEGAEVAAEEDNTGESA</sequence>
<keyword evidence="4 7" id="KW-0694">RNA-binding</keyword>
<dbReference type="GO" id="GO:0006353">
    <property type="term" value="P:DNA-templated transcription termination"/>
    <property type="evidence" value="ECO:0007669"/>
    <property type="project" value="UniProtKB-UniRule"/>
</dbReference>
<comment type="function">
    <text evidence="7">Participates in both transcription termination and antitermination.</text>
</comment>
<dbReference type="Pfam" id="PF13184">
    <property type="entry name" value="KH_NusA_1st"/>
    <property type="match status" value="1"/>
</dbReference>
<evidence type="ECO:0000313" key="11">
    <source>
        <dbReference type="Proteomes" id="UP001320898"/>
    </source>
</evidence>
<dbReference type="InterPro" id="IPR030842">
    <property type="entry name" value="TF_NusA_bacterial"/>
</dbReference>
<dbReference type="PROSITE" id="PS50126">
    <property type="entry name" value="S1"/>
    <property type="match status" value="1"/>
</dbReference>
<dbReference type="RefSeq" id="WP_261615705.1">
    <property type="nucleotide sequence ID" value="NZ_JALIDZ010000004.1"/>
</dbReference>
<dbReference type="GO" id="GO:0031564">
    <property type="term" value="P:transcription antitermination"/>
    <property type="evidence" value="ECO:0007669"/>
    <property type="project" value="UniProtKB-UniRule"/>
</dbReference>
<dbReference type="Gene3D" id="1.10.150.20">
    <property type="entry name" value="5' to 3' exonuclease, C-terminal subdomain"/>
    <property type="match status" value="2"/>
</dbReference>
<name>A0AAW5QX85_9HYPH</name>
<dbReference type="Proteomes" id="UP001320898">
    <property type="component" value="Unassembled WGS sequence"/>
</dbReference>
<dbReference type="SUPFAM" id="SSF47794">
    <property type="entry name" value="Rad51 N-terminal domain-like"/>
    <property type="match status" value="1"/>
</dbReference>
<evidence type="ECO:0000256" key="3">
    <source>
        <dbReference type="ARBA" id="ARBA00022814"/>
    </source>
</evidence>
<dbReference type="CDD" id="cd22529">
    <property type="entry name" value="KH-II_NusA_rpt2"/>
    <property type="match status" value="1"/>
</dbReference>
<keyword evidence="3 7" id="KW-0889">Transcription antitermination</keyword>
<dbReference type="InterPro" id="IPR003029">
    <property type="entry name" value="S1_domain"/>
</dbReference>
<dbReference type="GO" id="GO:0000166">
    <property type="term" value="F:nucleotide binding"/>
    <property type="evidence" value="ECO:0007669"/>
    <property type="project" value="InterPro"/>
</dbReference>
<dbReference type="Pfam" id="PF08529">
    <property type="entry name" value="NusA_N"/>
    <property type="match status" value="1"/>
</dbReference>
<keyword evidence="1 7" id="KW-0806">Transcription termination</keyword>
<evidence type="ECO:0000259" key="9">
    <source>
        <dbReference type="PROSITE" id="PS50126"/>
    </source>
</evidence>
<dbReference type="SMART" id="SM00322">
    <property type="entry name" value="KH"/>
    <property type="match status" value="2"/>
</dbReference>
<accession>A0AAW5QX85</accession>
<dbReference type="InterPro" id="IPR004087">
    <property type="entry name" value="KH_dom"/>
</dbReference>
<dbReference type="FunFam" id="3.30.300.20:FF:000005">
    <property type="entry name" value="Transcription termination/antitermination protein NusA"/>
    <property type="match status" value="1"/>
</dbReference>
<dbReference type="Gene3D" id="2.40.50.140">
    <property type="entry name" value="Nucleic acid-binding proteins"/>
    <property type="match status" value="1"/>
</dbReference>
<dbReference type="InterPro" id="IPR025249">
    <property type="entry name" value="TF_NusA_KH_1st"/>
</dbReference>
<feature type="compositionally biased region" description="Acidic residues" evidence="8">
    <location>
        <begin position="526"/>
        <end position="545"/>
    </location>
</feature>
<dbReference type="InterPro" id="IPR009019">
    <property type="entry name" value="KH_sf_prok-type"/>
</dbReference>
<keyword evidence="5 7" id="KW-0805">Transcription regulation</keyword>
<dbReference type="GO" id="GO:0003723">
    <property type="term" value="F:RNA binding"/>
    <property type="evidence" value="ECO:0007669"/>
    <property type="project" value="UniProtKB-UniRule"/>
</dbReference>
<dbReference type="InterPro" id="IPR058582">
    <property type="entry name" value="KH_NusA_2nd"/>
</dbReference>
<dbReference type="SUPFAM" id="SSF50249">
    <property type="entry name" value="Nucleic acid-binding proteins"/>
    <property type="match status" value="1"/>
</dbReference>
<dbReference type="NCBIfam" id="TIGR01954">
    <property type="entry name" value="nusA_Cterm_rpt"/>
    <property type="match status" value="1"/>
</dbReference>
<feature type="region of interest" description="Disordered" evidence="8">
    <location>
        <begin position="522"/>
        <end position="545"/>
    </location>
</feature>
<dbReference type="PANTHER" id="PTHR22648:SF0">
    <property type="entry name" value="TRANSCRIPTION TERMINATION_ANTITERMINATION PROTEIN NUSA"/>
    <property type="match status" value="1"/>
</dbReference>
<evidence type="ECO:0000256" key="8">
    <source>
        <dbReference type="SAM" id="MobiDB-lite"/>
    </source>
</evidence>
<dbReference type="CDD" id="cd04455">
    <property type="entry name" value="S1_NusA"/>
    <property type="match status" value="1"/>
</dbReference>
<keyword evidence="11" id="KW-1185">Reference proteome</keyword>
<feature type="domain" description="S1 motif" evidence="9">
    <location>
        <begin position="142"/>
        <end position="206"/>
    </location>
</feature>
<dbReference type="GO" id="GO:0003700">
    <property type="term" value="F:DNA-binding transcription factor activity"/>
    <property type="evidence" value="ECO:0007669"/>
    <property type="project" value="InterPro"/>
</dbReference>
<dbReference type="Pfam" id="PF00575">
    <property type="entry name" value="S1"/>
    <property type="match status" value="1"/>
</dbReference>
<keyword evidence="2 7" id="KW-0963">Cytoplasm</keyword>
<dbReference type="InterPro" id="IPR012340">
    <property type="entry name" value="NA-bd_OB-fold"/>
</dbReference>
<proteinExistence type="inferred from homology"/>
<dbReference type="Gene3D" id="3.30.300.20">
    <property type="match status" value="2"/>
</dbReference>
<dbReference type="SMART" id="SM00316">
    <property type="entry name" value="S1"/>
    <property type="match status" value="1"/>
</dbReference>
<dbReference type="CDD" id="cd02134">
    <property type="entry name" value="KH-II_NusA_rpt1"/>
    <property type="match status" value="1"/>
</dbReference>
<dbReference type="SUPFAM" id="SSF69705">
    <property type="entry name" value="Transcription factor NusA, N-terminal domain"/>
    <property type="match status" value="1"/>
</dbReference>
<dbReference type="PANTHER" id="PTHR22648">
    <property type="entry name" value="TRANSCRIPTION TERMINATION FACTOR NUSA"/>
    <property type="match status" value="1"/>
</dbReference>
<comment type="subcellular location">
    <subcellularLocation>
        <location evidence="7">Cytoplasm</location>
    </subcellularLocation>
</comment>
<dbReference type="InterPro" id="IPR010214">
    <property type="entry name" value="Tscrpt_termin_fac_NusA_C_rpt"/>
</dbReference>
<evidence type="ECO:0000313" key="10">
    <source>
        <dbReference type="EMBL" id="MCT8972129.1"/>
    </source>
</evidence>
<dbReference type="PROSITE" id="PS50084">
    <property type="entry name" value="KH_TYPE_1"/>
    <property type="match status" value="1"/>
</dbReference>
<evidence type="ECO:0000256" key="4">
    <source>
        <dbReference type="ARBA" id="ARBA00022884"/>
    </source>
</evidence>
<dbReference type="GO" id="GO:0005829">
    <property type="term" value="C:cytosol"/>
    <property type="evidence" value="ECO:0007669"/>
    <property type="project" value="TreeGrafter"/>
</dbReference>
<comment type="similarity">
    <text evidence="7">Belongs to the NusA family.</text>
</comment>
<dbReference type="FunFam" id="3.30.300.20:FF:000002">
    <property type="entry name" value="Transcription termination/antitermination protein NusA"/>
    <property type="match status" value="1"/>
</dbReference>
<evidence type="ECO:0000256" key="6">
    <source>
        <dbReference type="ARBA" id="ARBA00023163"/>
    </source>
</evidence>
<dbReference type="NCBIfam" id="TIGR01953">
    <property type="entry name" value="NusA"/>
    <property type="match status" value="1"/>
</dbReference>
<dbReference type="AlphaFoldDB" id="A0AAW5QX85"/>
<dbReference type="InterPro" id="IPR013735">
    <property type="entry name" value="TF_NusA_N"/>
</dbReference>
<gene>
    <name evidence="7 10" type="primary">nusA</name>
    <name evidence="10" type="ORF">MUB46_09700</name>
</gene>
<protein>
    <recommendedName>
        <fullName evidence="7">Transcription termination/antitermination protein NusA</fullName>
    </recommendedName>
</protein>
<reference evidence="10 11" key="1">
    <citation type="submission" date="2022-04" db="EMBL/GenBank/DDBJ databases">
        <authorList>
            <person name="Ye Y.-Q."/>
            <person name="Du Z.-J."/>
        </authorList>
    </citation>
    <scope>NUCLEOTIDE SEQUENCE [LARGE SCALE GENOMIC DNA]</scope>
    <source>
        <strain evidence="10 11">A6E488</strain>
    </source>
</reference>
<dbReference type="InterPro" id="IPR015946">
    <property type="entry name" value="KH_dom-like_a/b"/>
</dbReference>